<comment type="caution">
    <text evidence="7">The sequence shown here is derived from an EMBL/GenBank/DDBJ whole genome shotgun (WGS) entry which is preliminary data.</text>
</comment>
<keyword evidence="2" id="KW-1003">Cell membrane</keyword>
<feature type="transmembrane region" description="Helical" evidence="6">
    <location>
        <begin position="306"/>
        <end position="330"/>
    </location>
</feature>
<dbReference type="GO" id="GO:0005886">
    <property type="term" value="C:plasma membrane"/>
    <property type="evidence" value="ECO:0007669"/>
    <property type="project" value="UniProtKB-SubCell"/>
</dbReference>
<feature type="transmembrane region" description="Helical" evidence="6">
    <location>
        <begin position="53"/>
        <end position="74"/>
    </location>
</feature>
<evidence type="ECO:0000256" key="6">
    <source>
        <dbReference type="SAM" id="Phobius"/>
    </source>
</evidence>
<evidence type="ECO:0008006" key="9">
    <source>
        <dbReference type="Google" id="ProtNLM"/>
    </source>
</evidence>
<keyword evidence="4 6" id="KW-1133">Transmembrane helix</keyword>
<protein>
    <recommendedName>
        <fullName evidence="9">Polysaccharide biosynthesis protein</fullName>
    </recommendedName>
</protein>
<evidence type="ECO:0000313" key="8">
    <source>
        <dbReference type="Proteomes" id="UP000297635"/>
    </source>
</evidence>
<name>A0A4Z0V5Y2_9BACT</name>
<dbReference type="InterPro" id="IPR050833">
    <property type="entry name" value="Poly_Biosynth_Transport"/>
</dbReference>
<gene>
    <name evidence="7" type="ORF">EZ315_12990</name>
</gene>
<dbReference type="Pfam" id="PF01943">
    <property type="entry name" value="Polysacc_synt"/>
    <property type="match status" value="1"/>
</dbReference>
<feature type="transmembrane region" description="Helical" evidence="6">
    <location>
        <begin position="181"/>
        <end position="200"/>
    </location>
</feature>
<evidence type="ECO:0000256" key="2">
    <source>
        <dbReference type="ARBA" id="ARBA00022475"/>
    </source>
</evidence>
<comment type="subcellular location">
    <subcellularLocation>
        <location evidence="1">Cell membrane</location>
        <topology evidence="1">Multi-pass membrane protein</topology>
    </subcellularLocation>
</comment>
<dbReference type="EMBL" id="SJSA01000002">
    <property type="protein sequence ID" value="TGG36743.1"/>
    <property type="molecule type" value="Genomic_DNA"/>
</dbReference>
<evidence type="ECO:0000256" key="4">
    <source>
        <dbReference type="ARBA" id="ARBA00022989"/>
    </source>
</evidence>
<organism evidence="7 8">
    <name type="scientific">Duncaniella freteri</name>
    <dbReference type="NCBI Taxonomy" id="2530391"/>
    <lineage>
        <taxon>Bacteria</taxon>
        <taxon>Pseudomonadati</taxon>
        <taxon>Bacteroidota</taxon>
        <taxon>Bacteroidia</taxon>
        <taxon>Bacteroidales</taxon>
        <taxon>Muribaculaceae</taxon>
        <taxon>Duncaniella</taxon>
    </lineage>
</organism>
<feature type="transmembrane region" description="Helical" evidence="6">
    <location>
        <begin position="16"/>
        <end position="41"/>
    </location>
</feature>
<dbReference type="Proteomes" id="UP000297635">
    <property type="component" value="Unassembled WGS sequence"/>
</dbReference>
<feature type="transmembrane region" description="Helical" evidence="6">
    <location>
        <begin position="86"/>
        <end position="111"/>
    </location>
</feature>
<dbReference type="PANTHER" id="PTHR30250">
    <property type="entry name" value="PST FAMILY PREDICTED COLANIC ACID TRANSPORTER"/>
    <property type="match status" value="1"/>
</dbReference>
<feature type="transmembrane region" description="Helical" evidence="6">
    <location>
        <begin position="342"/>
        <end position="363"/>
    </location>
</feature>
<keyword evidence="3 6" id="KW-0812">Transmembrane</keyword>
<keyword evidence="5 6" id="KW-0472">Membrane</keyword>
<feature type="transmembrane region" description="Helical" evidence="6">
    <location>
        <begin position="153"/>
        <end position="175"/>
    </location>
</feature>
<dbReference type="RefSeq" id="WP_135472454.1">
    <property type="nucleotide sequence ID" value="NZ_CASJDB010000079.1"/>
</dbReference>
<feature type="transmembrane region" description="Helical" evidence="6">
    <location>
        <begin position="212"/>
        <end position="233"/>
    </location>
</feature>
<dbReference type="GeneID" id="82150706"/>
<dbReference type="AlphaFoldDB" id="A0A4Z0V5Y2"/>
<proteinExistence type="predicted"/>
<accession>A0A4Z0V5Y2</accession>
<keyword evidence="8" id="KW-1185">Reference proteome</keyword>
<evidence type="ECO:0000313" key="7">
    <source>
        <dbReference type="EMBL" id="TGG36743.1"/>
    </source>
</evidence>
<feature type="transmembrane region" description="Helical" evidence="6">
    <location>
        <begin position="395"/>
        <end position="417"/>
    </location>
</feature>
<feature type="transmembrane region" description="Helical" evidence="6">
    <location>
        <begin position="370"/>
        <end position="389"/>
    </location>
</feature>
<sequence length="432" mass="49061">MSINRILGSSLVRNSFVYVVCDGINKAIPFLLLPFITYYLTPGDYGVVTNFNVYVQILSVFCFLCTAGALPVMFNKLDKSEIRSYVSNMMLLNTVVTFVCLIINMFIFRWIDRGLNISPTFQMYAIVVVWFTGITNINMLLWRCEERPVAFGVYQISQSAVNAATTVVFVIILLLGWQGRVYSMMCSVIVFGIISLYILYRRGYLEARIRKEFLVQTLSFAVPIIPHALSFWFRGGVEKILLTNMCDLSENGLYSVALTWGSVVMMFLTAFNNAYAPYLYKKLAAFDKAPNETVHQQHSLIRLIRLCLLGTVVFVVLSYLVSIVMIRSIYPADYLGSLSFLPWVMLAQMFQGGYLMFVCFSHYTFRTKPLGIITFTWSLIACVLAWAGIRLFGPVGVSMASAFVSFAIFVSVTLLAVRVYPMPWRHLFSFKL</sequence>
<evidence type="ECO:0000256" key="3">
    <source>
        <dbReference type="ARBA" id="ARBA00022692"/>
    </source>
</evidence>
<dbReference type="InterPro" id="IPR002797">
    <property type="entry name" value="Polysacc_synth"/>
</dbReference>
<feature type="transmembrane region" description="Helical" evidence="6">
    <location>
        <begin position="123"/>
        <end position="141"/>
    </location>
</feature>
<evidence type="ECO:0000256" key="1">
    <source>
        <dbReference type="ARBA" id="ARBA00004651"/>
    </source>
</evidence>
<evidence type="ECO:0000256" key="5">
    <source>
        <dbReference type="ARBA" id="ARBA00023136"/>
    </source>
</evidence>
<dbReference type="PANTHER" id="PTHR30250:SF11">
    <property type="entry name" value="O-ANTIGEN TRANSPORTER-RELATED"/>
    <property type="match status" value="1"/>
</dbReference>
<reference evidence="7 8" key="1">
    <citation type="submission" date="2019-02" db="EMBL/GenBank/DDBJ databases">
        <title>Isolation and identification of novel species under the genus Muribaculum.</title>
        <authorList>
            <person name="Miyake S."/>
            <person name="Ding Y."/>
            <person name="Low A."/>
            <person name="Soh M."/>
            <person name="Seedorf H."/>
        </authorList>
    </citation>
    <scope>NUCLEOTIDE SEQUENCE [LARGE SCALE GENOMIC DNA]</scope>
    <source>
        <strain evidence="7 8">TLL-A3</strain>
    </source>
</reference>
<feature type="transmembrane region" description="Helical" evidence="6">
    <location>
        <begin position="253"/>
        <end position="275"/>
    </location>
</feature>